<sequence length="78" mass="8972">MVEENKDQDQAAPLRDQMASFQSSSEKDGPLPPRSRVHRKRSRKKKKTKGFSFPLIKLLLILFLLLIAAAVTSPYWLF</sequence>
<dbReference type="RefSeq" id="WP_034744437.1">
    <property type="nucleotide sequence ID" value="NZ_BAUT01000012.1"/>
</dbReference>
<accession>W4Q2U2</accession>
<feature type="region of interest" description="Disordered" evidence="1">
    <location>
        <begin position="1"/>
        <end position="48"/>
    </location>
</feature>
<keyword evidence="4" id="KW-1185">Reference proteome</keyword>
<evidence type="ECO:0000313" key="4">
    <source>
        <dbReference type="Proteomes" id="UP000018890"/>
    </source>
</evidence>
<feature type="compositionally biased region" description="Basic residues" evidence="1">
    <location>
        <begin position="35"/>
        <end position="48"/>
    </location>
</feature>
<comment type="caution">
    <text evidence="3">The sequence shown here is derived from an EMBL/GenBank/DDBJ whole genome shotgun (WGS) entry which is preliminary data.</text>
</comment>
<keyword evidence="2" id="KW-0472">Membrane</keyword>
<evidence type="ECO:0000256" key="2">
    <source>
        <dbReference type="SAM" id="Phobius"/>
    </source>
</evidence>
<dbReference type="Proteomes" id="UP000018890">
    <property type="component" value="Unassembled WGS sequence"/>
</dbReference>
<dbReference type="STRING" id="1236970.JCM9140_1691"/>
<evidence type="ECO:0000313" key="3">
    <source>
        <dbReference type="EMBL" id="GAE25684.1"/>
    </source>
</evidence>
<protein>
    <submittedName>
        <fullName evidence="3">Uncharacterized protein</fullName>
    </submittedName>
</protein>
<feature type="transmembrane region" description="Helical" evidence="2">
    <location>
        <begin position="51"/>
        <end position="77"/>
    </location>
</feature>
<keyword evidence="2" id="KW-0812">Transmembrane</keyword>
<reference evidence="3" key="1">
    <citation type="journal article" date="2014" name="Genome Announc.">
        <title>Draft Genome Sequences of Three Alkaliphilic Bacillus Strains, Bacillus wakoensis JCM 9140T, Bacillus akibai JCM 9157T, and Bacillus hemicellulosilyticus JCM 9152T.</title>
        <authorList>
            <person name="Yuki M."/>
            <person name="Oshima K."/>
            <person name="Suda W."/>
            <person name="Oshida Y."/>
            <person name="Kitamura K."/>
            <person name="Iida T."/>
            <person name="Hattori M."/>
            <person name="Ohkuma M."/>
        </authorList>
    </citation>
    <scope>NUCLEOTIDE SEQUENCE [LARGE SCALE GENOMIC DNA]</scope>
    <source>
        <strain evidence="3">JCM 9140</strain>
    </source>
</reference>
<keyword evidence="2" id="KW-1133">Transmembrane helix</keyword>
<dbReference type="AlphaFoldDB" id="W4Q2U2"/>
<gene>
    <name evidence="3" type="ORF">JCM9140_1691</name>
</gene>
<dbReference type="EMBL" id="BAUT01000012">
    <property type="protein sequence ID" value="GAE25684.1"/>
    <property type="molecule type" value="Genomic_DNA"/>
</dbReference>
<organism evidence="3 4">
    <name type="scientific">Halalkalibacter wakoensis JCM 9140</name>
    <dbReference type="NCBI Taxonomy" id="1236970"/>
    <lineage>
        <taxon>Bacteria</taxon>
        <taxon>Bacillati</taxon>
        <taxon>Bacillota</taxon>
        <taxon>Bacilli</taxon>
        <taxon>Bacillales</taxon>
        <taxon>Bacillaceae</taxon>
        <taxon>Halalkalibacter</taxon>
    </lineage>
</organism>
<proteinExistence type="predicted"/>
<dbReference type="OrthoDB" id="10005397at2"/>
<name>W4Q2U2_9BACI</name>
<evidence type="ECO:0000256" key="1">
    <source>
        <dbReference type="SAM" id="MobiDB-lite"/>
    </source>
</evidence>